<gene>
    <name evidence="1" type="ORF">BDV25DRAFT_14601</name>
</gene>
<accession>A0A5N6U5C0</accession>
<name>A0A5N6U5C0_ASPAV</name>
<dbReference type="AlphaFoldDB" id="A0A5N6U5C0"/>
<dbReference type="Proteomes" id="UP000325780">
    <property type="component" value="Unassembled WGS sequence"/>
</dbReference>
<evidence type="ECO:0000313" key="1">
    <source>
        <dbReference type="EMBL" id="KAE8153778.1"/>
    </source>
</evidence>
<dbReference type="OrthoDB" id="1046782at2759"/>
<proteinExistence type="predicted"/>
<reference evidence="1 2" key="1">
    <citation type="submission" date="2019-04" db="EMBL/GenBank/DDBJ databases">
        <title>Friends and foes A comparative genomics study of 23 Aspergillus species from section Flavi.</title>
        <authorList>
            <consortium name="DOE Joint Genome Institute"/>
            <person name="Kjaerbolling I."/>
            <person name="Vesth T."/>
            <person name="Frisvad J.C."/>
            <person name="Nybo J.L."/>
            <person name="Theobald S."/>
            <person name="Kildgaard S."/>
            <person name="Isbrandt T."/>
            <person name="Kuo A."/>
            <person name="Sato A."/>
            <person name="Lyhne E.K."/>
            <person name="Kogle M.E."/>
            <person name="Wiebenga A."/>
            <person name="Kun R.S."/>
            <person name="Lubbers R.J."/>
            <person name="Makela M.R."/>
            <person name="Barry K."/>
            <person name="Chovatia M."/>
            <person name="Clum A."/>
            <person name="Daum C."/>
            <person name="Haridas S."/>
            <person name="He G."/>
            <person name="LaButti K."/>
            <person name="Lipzen A."/>
            <person name="Mondo S."/>
            <person name="Riley R."/>
            <person name="Salamov A."/>
            <person name="Simmons B.A."/>
            <person name="Magnuson J.K."/>
            <person name="Henrissat B."/>
            <person name="Mortensen U.H."/>
            <person name="Larsen T.O."/>
            <person name="Devries R.P."/>
            <person name="Grigoriev I.V."/>
            <person name="Machida M."/>
            <person name="Baker S.E."/>
            <person name="Andersen M.R."/>
        </authorList>
    </citation>
    <scope>NUCLEOTIDE SEQUENCE [LARGE SCALE GENOMIC DNA]</scope>
    <source>
        <strain evidence="1 2">IBT 18842</strain>
    </source>
</reference>
<evidence type="ECO:0000313" key="2">
    <source>
        <dbReference type="Proteomes" id="UP000325780"/>
    </source>
</evidence>
<organism evidence="1 2">
    <name type="scientific">Aspergillus avenaceus</name>
    <dbReference type="NCBI Taxonomy" id="36643"/>
    <lineage>
        <taxon>Eukaryota</taxon>
        <taxon>Fungi</taxon>
        <taxon>Dikarya</taxon>
        <taxon>Ascomycota</taxon>
        <taxon>Pezizomycotina</taxon>
        <taxon>Eurotiomycetes</taxon>
        <taxon>Eurotiomycetidae</taxon>
        <taxon>Eurotiales</taxon>
        <taxon>Aspergillaceae</taxon>
        <taxon>Aspergillus</taxon>
        <taxon>Aspergillus subgen. Circumdati</taxon>
    </lineage>
</organism>
<dbReference type="EMBL" id="ML742035">
    <property type="protein sequence ID" value="KAE8153778.1"/>
    <property type="molecule type" value="Genomic_DNA"/>
</dbReference>
<sequence>MTAQIVLTGKVFYQLLDEINNPKDSTVTKEVTTKISRSITRSTFQQTSSEVAKKEASSASTSVEVGAAYKVLSGSVKAGYETSTEVTTTLSQLYKIEEEEHVEYEETTTRTFNIGAGHRYFIYQEVFQAPGIYVRTGTIKAGDNLDVSEKTVEFVVEMEPIRFLQDIAVKYGDDAFSKPSDSIYTINNENGDVNSGFGGKYVWLVPKYTTKLAEACTSVDIIVTEDPHSGYSDLAAGAGGDYRYLKPNKNTNTPAKISEVAMHRTPKSQYFGLAEVQKLGYDGMSDDINSGRKKDWLRIIWKTLNVTTGVVQS</sequence>
<protein>
    <submittedName>
        <fullName evidence="1">Uncharacterized protein</fullName>
    </submittedName>
</protein>
<keyword evidence="2" id="KW-1185">Reference proteome</keyword>